<dbReference type="AlphaFoldDB" id="A0A1Z4N3E8"/>
<evidence type="ECO:0000313" key="4">
    <source>
        <dbReference type="Proteomes" id="UP000218785"/>
    </source>
</evidence>
<protein>
    <recommendedName>
        <fullName evidence="2">Antitoxin</fullName>
    </recommendedName>
</protein>
<dbReference type="Pfam" id="PF02604">
    <property type="entry name" value="PhdYeFM_antitox"/>
    <property type="match status" value="1"/>
</dbReference>
<dbReference type="InterPro" id="IPR036165">
    <property type="entry name" value="YefM-like_sf"/>
</dbReference>
<comment type="similarity">
    <text evidence="1 2">Belongs to the phD/YefM antitoxin family.</text>
</comment>
<evidence type="ECO:0000256" key="2">
    <source>
        <dbReference type="RuleBase" id="RU362080"/>
    </source>
</evidence>
<evidence type="ECO:0000256" key="1">
    <source>
        <dbReference type="ARBA" id="ARBA00009981"/>
    </source>
</evidence>
<dbReference type="NCBIfam" id="TIGR01552">
    <property type="entry name" value="phd_fam"/>
    <property type="match status" value="1"/>
</dbReference>
<name>A0A1Z4N3E8_9CYAN</name>
<organism evidence="3 4">
    <name type="scientific">Tolypothrix tenuis PCC 7101</name>
    <dbReference type="NCBI Taxonomy" id="231146"/>
    <lineage>
        <taxon>Bacteria</taxon>
        <taxon>Bacillati</taxon>
        <taxon>Cyanobacteriota</taxon>
        <taxon>Cyanophyceae</taxon>
        <taxon>Nostocales</taxon>
        <taxon>Tolypothrichaceae</taxon>
        <taxon>Tolypothrix</taxon>
    </lineage>
</organism>
<keyword evidence="4" id="KW-1185">Reference proteome</keyword>
<dbReference type="SUPFAM" id="SSF143120">
    <property type="entry name" value="YefM-like"/>
    <property type="match status" value="1"/>
</dbReference>
<reference evidence="3 4" key="1">
    <citation type="submission" date="2017-06" db="EMBL/GenBank/DDBJ databases">
        <title>Genome sequencing of cyanobaciteial culture collection at National Institute for Environmental Studies (NIES).</title>
        <authorList>
            <person name="Hirose Y."/>
            <person name="Shimura Y."/>
            <person name="Fujisawa T."/>
            <person name="Nakamura Y."/>
            <person name="Kawachi M."/>
        </authorList>
    </citation>
    <scope>NUCLEOTIDE SEQUENCE [LARGE SCALE GENOMIC DNA]</scope>
    <source>
        <strain evidence="3 4">NIES-37</strain>
    </source>
</reference>
<dbReference type="Proteomes" id="UP000218785">
    <property type="component" value="Chromosome"/>
</dbReference>
<sequence length="93" mass="10902">MSQQYSIEEIPVNFNRIIEEVEQGEPIKITRQGQQVAVILSSAEYEKLLNKSPRFWESLTKFRQEIIEEGIDINPDKVWQDVRDKSPGREVNL</sequence>
<dbReference type="InterPro" id="IPR006442">
    <property type="entry name" value="Antitoxin_Phd/YefM"/>
</dbReference>
<dbReference type="EMBL" id="AP018248">
    <property type="protein sequence ID" value="BAZ00247.1"/>
    <property type="molecule type" value="Genomic_DNA"/>
</dbReference>
<gene>
    <name evidence="3" type="ORF">NIES37_42360</name>
</gene>
<accession>A0A1Z4N3E8</accession>
<dbReference type="RefSeq" id="WP_096578980.1">
    <property type="nucleotide sequence ID" value="NZ_CAWNJS010000001.1"/>
</dbReference>
<evidence type="ECO:0000313" key="3">
    <source>
        <dbReference type="EMBL" id="BAZ00247.1"/>
    </source>
</evidence>
<dbReference type="KEGG" id="ttq:NIES37_42360"/>
<dbReference type="Gene3D" id="3.40.1620.10">
    <property type="entry name" value="YefM-like domain"/>
    <property type="match status" value="1"/>
</dbReference>
<proteinExistence type="inferred from homology"/>
<comment type="function">
    <text evidence="2">Antitoxin component of a type II toxin-antitoxin (TA) system.</text>
</comment>